<dbReference type="Gene3D" id="2.40.170.20">
    <property type="entry name" value="TonB-dependent receptor, beta-barrel domain"/>
    <property type="match status" value="1"/>
</dbReference>
<evidence type="ECO:0000256" key="4">
    <source>
        <dbReference type="ARBA" id="ARBA00022692"/>
    </source>
</evidence>
<keyword evidence="3 8" id="KW-1134">Transmembrane beta strand</keyword>
<dbReference type="SUPFAM" id="SSF56935">
    <property type="entry name" value="Porins"/>
    <property type="match status" value="1"/>
</dbReference>
<dbReference type="InterPro" id="IPR039426">
    <property type="entry name" value="TonB-dep_rcpt-like"/>
</dbReference>
<feature type="signal peptide" evidence="10">
    <location>
        <begin position="1"/>
        <end position="25"/>
    </location>
</feature>
<evidence type="ECO:0000259" key="12">
    <source>
        <dbReference type="Pfam" id="PF07715"/>
    </source>
</evidence>
<dbReference type="Pfam" id="PF07715">
    <property type="entry name" value="Plug"/>
    <property type="match status" value="1"/>
</dbReference>
<comment type="similarity">
    <text evidence="8 9">Belongs to the TonB-dependent receptor family.</text>
</comment>
<evidence type="ECO:0000256" key="9">
    <source>
        <dbReference type="RuleBase" id="RU003357"/>
    </source>
</evidence>
<dbReference type="Gene3D" id="2.170.130.10">
    <property type="entry name" value="TonB-dependent receptor, plug domain"/>
    <property type="match status" value="1"/>
</dbReference>
<evidence type="ECO:0000256" key="3">
    <source>
        <dbReference type="ARBA" id="ARBA00022452"/>
    </source>
</evidence>
<evidence type="ECO:0000256" key="10">
    <source>
        <dbReference type="SAM" id="SignalP"/>
    </source>
</evidence>
<evidence type="ECO:0000256" key="1">
    <source>
        <dbReference type="ARBA" id="ARBA00004571"/>
    </source>
</evidence>
<proteinExistence type="inferred from homology"/>
<comment type="subcellular location">
    <subcellularLocation>
        <location evidence="1 8">Cell outer membrane</location>
        <topology evidence="1 8">Multi-pass membrane protein</topology>
    </subcellularLocation>
</comment>
<evidence type="ECO:0000256" key="7">
    <source>
        <dbReference type="ARBA" id="ARBA00023237"/>
    </source>
</evidence>
<comment type="caution">
    <text evidence="13">The sequence shown here is derived from an EMBL/GenBank/DDBJ whole genome shotgun (WGS) entry which is preliminary data.</text>
</comment>
<dbReference type="GO" id="GO:0009279">
    <property type="term" value="C:cell outer membrane"/>
    <property type="evidence" value="ECO:0007669"/>
    <property type="project" value="UniProtKB-SubCell"/>
</dbReference>
<evidence type="ECO:0000313" key="14">
    <source>
        <dbReference type="Proteomes" id="UP000551327"/>
    </source>
</evidence>
<dbReference type="InterPro" id="IPR037066">
    <property type="entry name" value="Plug_dom_sf"/>
</dbReference>
<keyword evidence="4 8" id="KW-0812">Transmembrane</keyword>
<keyword evidence="13" id="KW-0675">Receptor</keyword>
<gene>
    <name evidence="13" type="ORF">H7F53_01130</name>
</gene>
<dbReference type="InterPro" id="IPR012910">
    <property type="entry name" value="Plug_dom"/>
</dbReference>
<evidence type="ECO:0000256" key="5">
    <source>
        <dbReference type="ARBA" id="ARBA00023077"/>
    </source>
</evidence>
<keyword evidence="14" id="KW-1185">Reference proteome</keyword>
<feature type="chain" id="PRO_5030652744" evidence="10">
    <location>
        <begin position="26"/>
        <end position="909"/>
    </location>
</feature>
<evidence type="ECO:0000259" key="11">
    <source>
        <dbReference type="Pfam" id="PF00593"/>
    </source>
</evidence>
<dbReference type="PANTHER" id="PTHR47234">
    <property type="match status" value="1"/>
</dbReference>
<dbReference type="InterPro" id="IPR036942">
    <property type="entry name" value="Beta-barrel_TonB_sf"/>
</dbReference>
<protein>
    <submittedName>
        <fullName evidence="13">TonB-dependent receptor</fullName>
    </submittedName>
</protein>
<dbReference type="EMBL" id="JACLAX010000001">
    <property type="protein sequence ID" value="MBC2667745.1"/>
    <property type="molecule type" value="Genomic_DNA"/>
</dbReference>
<dbReference type="Proteomes" id="UP000551327">
    <property type="component" value="Unassembled WGS sequence"/>
</dbReference>
<dbReference type="PROSITE" id="PS52016">
    <property type="entry name" value="TONB_DEPENDENT_REC_3"/>
    <property type="match status" value="1"/>
</dbReference>
<keyword evidence="5 9" id="KW-0798">TonB box</keyword>
<feature type="domain" description="TonB-dependent receptor plug" evidence="12">
    <location>
        <begin position="58"/>
        <end position="176"/>
    </location>
</feature>
<keyword evidence="7 8" id="KW-0998">Cell outer membrane</keyword>
<evidence type="ECO:0000256" key="2">
    <source>
        <dbReference type="ARBA" id="ARBA00022448"/>
    </source>
</evidence>
<dbReference type="AlphaFoldDB" id="A0A7X1FVH7"/>
<keyword evidence="2 8" id="KW-0813">Transport</keyword>
<dbReference type="RefSeq" id="WP_185677623.1">
    <property type="nucleotide sequence ID" value="NZ_JACLAX010000001.1"/>
</dbReference>
<evidence type="ECO:0000256" key="6">
    <source>
        <dbReference type="ARBA" id="ARBA00023136"/>
    </source>
</evidence>
<accession>A0A7X1FVH7</accession>
<reference evidence="13 14" key="1">
    <citation type="submission" date="2020-08" db="EMBL/GenBank/DDBJ databases">
        <title>The genome sequence of type strain Novosphingobium piscinae KCTC 42194.</title>
        <authorList>
            <person name="Liu Y."/>
        </authorList>
    </citation>
    <scope>NUCLEOTIDE SEQUENCE [LARGE SCALE GENOMIC DNA]</scope>
    <source>
        <strain evidence="13 14">KCTC 42194</strain>
    </source>
</reference>
<dbReference type="InterPro" id="IPR000531">
    <property type="entry name" value="Beta-barrel_TonB"/>
</dbReference>
<organism evidence="13 14">
    <name type="scientific">Novosphingobium piscinae</name>
    <dbReference type="NCBI Taxonomy" id="1507448"/>
    <lineage>
        <taxon>Bacteria</taxon>
        <taxon>Pseudomonadati</taxon>
        <taxon>Pseudomonadota</taxon>
        <taxon>Alphaproteobacteria</taxon>
        <taxon>Sphingomonadales</taxon>
        <taxon>Sphingomonadaceae</taxon>
        <taxon>Novosphingobium</taxon>
    </lineage>
</organism>
<keyword evidence="6 8" id="KW-0472">Membrane</keyword>
<dbReference type="PANTHER" id="PTHR47234:SF1">
    <property type="entry name" value="TONB-DEPENDENT RECEPTOR"/>
    <property type="match status" value="1"/>
</dbReference>
<evidence type="ECO:0000256" key="8">
    <source>
        <dbReference type="PROSITE-ProRule" id="PRU01360"/>
    </source>
</evidence>
<evidence type="ECO:0000313" key="13">
    <source>
        <dbReference type="EMBL" id="MBC2667745.1"/>
    </source>
</evidence>
<sequence length="909" mass="95958">MKSFQSLLLATSCIMPIMAASAASAQTVPTPADAAETPTEEIVVTGTLIRGTQVTGSQTISVGREDIQVKGATTTNELLGVIPQIANTFNGRFEGDPRGFSSGISITKPNLRNVPSSNQTSGALTLVLIDGMRATPVGVGQAAIDVDLIPAVIMAGIDVVTDGGSSLYGADAVAGVLNFRTLPKFDGIKVDANASFGTTIKRYQTWNGSILAGKSWNSGNAYIAFNRDERTEVVNRDVPWNDPRVYNAAGVGSFTFTQCATPVGTEARWFRFGPGAAQFTNNPAAPGAGPSFPVGSPCDGVSASTYLPKQTRTNVYGKLTQTLSDSLELRVTAYWSKRDTEFSILPRGFTAAGSPLTTGALVGAAFPNAAVGSITAVPGGTSFSFAPNAAYVNAPNRVGFETWGVSPELTWAVTSDWQVRANAHFGKSVNYQAFPNVDTVKAQCYITGCTGVAAGQLNPFNVGAASAAVITDILNYENAQDMTQKMLLMRAVADGPLFPLPGGDAKLAVGLEYQKNWAATRLTAGPVGSIDALPFRETNRNAKSFYGELSLPVTSFATVNGSIRHDDYSDFGGTTNPNIGLTLTPVEGLKIFAHWNKSFNAPTAIDNLAIATGRFACGIYVPGGTAAQRPNDPLGRDTSRQGSCALVLQGSAPGLKPQTANSWAVGFEATPLDGLRFGANFYSIDLKNALGNLNPANQATYTTNPDLYTYNLTAAQYSAILAGLTNGGQLGAQQVASNIAIVVDTRTGNLNAAKLEGVDFTAAIDQDTRLGRFGLGLNGTLATRARVLANGVAVNQLNVGQSRFTATTYLAWSKGPLSSRITVNYSGKARDEAGDNLGNVDRKPFTLTNVNFGYDFSKTSPLSGLSLRLIVDNVFDVEPERVRRLNTNNPPYFRWTLGRVIKLGATFQM</sequence>
<keyword evidence="10" id="KW-0732">Signal</keyword>
<dbReference type="Pfam" id="PF00593">
    <property type="entry name" value="TonB_dep_Rec_b-barrel"/>
    <property type="match status" value="1"/>
</dbReference>
<feature type="domain" description="TonB-dependent receptor-like beta-barrel" evidence="11">
    <location>
        <begin position="362"/>
        <end position="874"/>
    </location>
</feature>
<name>A0A7X1FVH7_9SPHN</name>